<name>A0A022Q0D3_ERYGU</name>
<feature type="domain" description="Terpene synthase metal-binding" evidence="7">
    <location>
        <begin position="491"/>
        <end position="728"/>
    </location>
</feature>
<dbReference type="Pfam" id="PF01397">
    <property type="entry name" value="Terpene_synth"/>
    <property type="match status" value="1"/>
</dbReference>
<dbReference type="GO" id="GO:0010333">
    <property type="term" value="F:terpene synthase activity"/>
    <property type="evidence" value="ECO:0000318"/>
    <property type="project" value="GO_Central"/>
</dbReference>
<dbReference type="GO" id="GO:0009507">
    <property type="term" value="C:chloroplast"/>
    <property type="evidence" value="ECO:0000318"/>
    <property type="project" value="GO_Central"/>
</dbReference>
<comment type="pathway">
    <text evidence="1">Secondary metabolite biosynthesis; terpenoid biosynthesis.</text>
</comment>
<dbReference type="GO" id="GO:0009686">
    <property type="term" value="P:gibberellin biosynthetic process"/>
    <property type="evidence" value="ECO:0000318"/>
    <property type="project" value="GO_Central"/>
</dbReference>
<dbReference type="PhylomeDB" id="A0A022Q0D3"/>
<organism evidence="8 9">
    <name type="scientific">Erythranthe guttata</name>
    <name type="common">Yellow monkey flower</name>
    <name type="synonym">Mimulus guttatus</name>
    <dbReference type="NCBI Taxonomy" id="4155"/>
    <lineage>
        <taxon>Eukaryota</taxon>
        <taxon>Viridiplantae</taxon>
        <taxon>Streptophyta</taxon>
        <taxon>Embryophyta</taxon>
        <taxon>Tracheophyta</taxon>
        <taxon>Spermatophyta</taxon>
        <taxon>Magnoliopsida</taxon>
        <taxon>eudicotyledons</taxon>
        <taxon>Gunneridae</taxon>
        <taxon>Pentapetalae</taxon>
        <taxon>asterids</taxon>
        <taxon>lamiids</taxon>
        <taxon>Lamiales</taxon>
        <taxon>Phrymaceae</taxon>
        <taxon>Erythranthe</taxon>
    </lineage>
</organism>
<evidence type="ECO:0000256" key="4">
    <source>
        <dbReference type="ARBA" id="ARBA00022842"/>
    </source>
</evidence>
<dbReference type="InterPro" id="IPR008949">
    <property type="entry name" value="Isoprenoid_synthase_dom_sf"/>
</dbReference>
<dbReference type="AlphaFoldDB" id="A0A022Q0D3"/>
<evidence type="ECO:0000256" key="1">
    <source>
        <dbReference type="ARBA" id="ARBA00004721"/>
    </source>
</evidence>
<dbReference type="FunFam" id="1.50.10.130:FF:000002">
    <property type="entry name" value="Ent-copalyl diphosphate synthase, chloroplastic"/>
    <property type="match status" value="1"/>
</dbReference>
<dbReference type="eggNOG" id="ENOG502SI1N">
    <property type="taxonomic scope" value="Eukaryota"/>
</dbReference>
<dbReference type="GO" id="GO:0000287">
    <property type="term" value="F:magnesium ion binding"/>
    <property type="evidence" value="ECO:0000318"/>
    <property type="project" value="GO_Central"/>
</dbReference>
<keyword evidence="5" id="KW-0456">Lyase</keyword>
<dbReference type="Proteomes" id="UP000030748">
    <property type="component" value="Unassembled WGS sequence"/>
</dbReference>
<dbReference type="Gene3D" id="1.50.10.130">
    <property type="entry name" value="Terpene synthase, N-terminal domain"/>
    <property type="match status" value="1"/>
</dbReference>
<evidence type="ECO:0000259" key="7">
    <source>
        <dbReference type="Pfam" id="PF03936"/>
    </source>
</evidence>
<evidence type="ECO:0000256" key="5">
    <source>
        <dbReference type="ARBA" id="ARBA00023239"/>
    </source>
</evidence>
<keyword evidence="9" id="KW-1185">Reference proteome</keyword>
<dbReference type="InterPro" id="IPR050148">
    <property type="entry name" value="Terpene_synthase-like"/>
</dbReference>
<dbReference type="SUPFAM" id="SSF48576">
    <property type="entry name" value="Terpenoid synthases"/>
    <property type="match status" value="1"/>
</dbReference>
<comment type="similarity">
    <text evidence="2">Belongs to the terpene synthase family.</text>
</comment>
<keyword evidence="4" id="KW-0460">Magnesium</keyword>
<dbReference type="SFLD" id="SFLDG01014">
    <property type="entry name" value="Terpene_Cyclase_Like_1_N-term"/>
    <property type="match status" value="1"/>
</dbReference>
<evidence type="ECO:0000259" key="6">
    <source>
        <dbReference type="Pfam" id="PF01397"/>
    </source>
</evidence>
<protein>
    <submittedName>
        <fullName evidence="8">Uncharacterized protein</fullName>
    </submittedName>
</protein>
<proteinExistence type="inferred from homology"/>
<dbReference type="InterPro" id="IPR001906">
    <property type="entry name" value="Terpene_synth_N"/>
</dbReference>
<dbReference type="STRING" id="4155.A0A022Q0D3"/>
<sequence length="789" mass="89946">MTSLWLKPAVFAFSHHHGFRLTFASHKFPTRLRCSSSSGLNHNNSTSLQESIGRIRERIADNGNVEISPSAYDTAWVAMVPEREYSGGGEKPCFPECLDWIIRNQNPDGSWGLDPGHPYLVKDSLSCTLACLLALKKWNFGHEQLLKGLEFIRANSWAATDKDQFSPVGFDVIFPTMINYANQLDLILPFDRDLLDSMILNRDSQIKSEGNPNSLGYIAEGIGESFDWNDVVLTKQRSNGSLFNSPATTAAALIYSQGNNKCFQYLESLLKSFNNCVPTIHPLNVYTRLCLVDTIQALGIERHFESEIDSILEETYRLWQQKEEEIFADVTCCAVAFRLLRIKGFEASSDELAPYAEQDHVSLKTNGVRTVFELYRASQIRMYEDETTLEAVSNWTTKYLKQQLLGKTIPDKKLHKQVEYELKNSHGVLDRIRNKRSLDLYDVDGYQIMKTAYRCPAVYNEDYLVLSSQDFNSCQALNQKELQQLERWYTDCRLDQLNSRRDVLHISHFLTAAAFGDPQLSDARLSSTKTLVLVTCVDDLFDVHGSREESQKFLQLIQEWKEKPAAEYGSKQVEILFTAVYNTVNDLAEKASLQQGRCVKQFFIGMWVEIVTIFMKELNMWHEGAAVTLDEYLSFSWVTIGSRICVLTAIHFIGIKLSDEMVLSSECTDLCIHVSTIDRLFNDVGTFQREKDEDGKLNAISLLKEAGGNKDDGAAIIAKITEIVEYHRRKVLRLVYERGTVLPRKCKDVFLNTSKITQYVYSCGDEFTSPQEEIMNDLKSLIYLPLKNR</sequence>
<evidence type="ECO:0000256" key="2">
    <source>
        <dbReference type="ARBA" id="ARBA00006333"/>
    </source>
</evidence>
<dbReference type="PANTHER" id="PTHR31739:SF33">
    <property type="entry name" value="CIS-ABIENOL SYNTHASE, CHLOROPLASTIC"/>
    <property type="match status" value="1"/>
</dbReference>
<dbReference type="InterPro" id="IPR008930">
    <property type="entry name" value="Terpenoid_cyclase/PrenylTrfase"/>
</dbReference>
<gene>
    <name evidence="8" type="ORF">MIMGU_mgv1a001593mg</name>
</gene>
<dbReference type="PANTHER" id="PTHR31739">
    <property type="entry name" value="ENT-COPALYL DIPHOSPHATE SYNTHASE, CHLOROPLASTIC"/>
    <property type="match status" value="1"/>
</dbReference>
<evidence type="ECO:0000256" key="3">
    <source>
        <dbReference type="ARBA" id="ARBA00022723"/>
    </source>
</evidence>
<accession>A0A022Q0D3</accession>
<dbReference type="InterPro" id="IPR036965">
    <property type="entry name" value="Terpene_synth_N_sf"/>
</dbReference>
<dbReference type="Gene3D" id="1.10.600.10">
    <property type="entry name" value="Farnesyl Diphosphate Synthase"/>
    <property type="match status" value="1"/>
</dbReference>
<reference evidence="8 9" key="1">
    <citation type="journal article" date="2013" name="Proc. Natl. Acad. Sci. U.S.A.">
        <title>Fine-scale variation in meiotic recombination in Mimulus inferred from population shotgun sequencing.</title>
        <authorList>
            <person name="Hellsten U."/>
            <person name="Wright K.M."/>
            <person name="Jenkins J."/>
            <person name="Shu S."/>
            <person name="Yuan Y."/>
            <person name="Wessler S.R."/>
            <person name="Schmutz J."/>
            <person name="Willis J.H."/>
            <person name="Rokhsar D.S."/>
        </authorList>
    </citation>
    <scope>NUCLEOTIDE SEQUENCE [LARGE SCALE GENOMIC DNA]</scope>
    <source>
        <strain evidence="9">cv. DUN x IM62</strain>
    </source>
</reference>
<dbReference type="EMBL" id="KI632217">
    <property type="protein sequence ID" value="EYU22002.1"/>
    <property type="molecule type" value="Genomic_DNA"/>
</dbReference>
<evidence type="ECO:0000313" key="9">
    <source>
        <dbReference type="Proteomes" id="UP000030748"/>
    </source>
</evidence>
<dbReference type="SUPFAM" id="SSF48239">
    <property type="entry name" value="Terpenoid cyclases/Protein prenyltransferases"/>
    <property type="match status" value="2"/>
</dbReference>
<dbReference type="InterPro" id="IPR005630">
    <property type="entry name" value="Terpene_synthase_metal-bd"/>
</dbReference>
<evidence type="ECO:0000313" key="8">
    <source>
        <dbReference type="EMBL" id="EYU22002.1"/>
    </source>
</evidence>
<dbReference type="Gene3D" id="1.50.10.160">
    <property type="match status" value="1"/>
</dbReference>
<feature type="domain" description="Terpene synthase N-terminal" evidence="6">
    <location>
        <begin position="227"/>
        <end position="422"/>
    </location>
</feature>
<keyword evidence="3" id="KW-0479">Metal-binding</keyword>
<dbReference type="Pfam" id="PF03936">
    <property type="entry name" value="Terpene_synth_C"/>
    <property type="match status" value="1"/>
</dbReference>